<evidence type="ECO:0000256" key="4">
    <source>
        <dbReference type="SAM" id="MobiDB-lite"/>
    </source>
</evidence>
<dbReference type="SMART" id="SM00382">
    <property type="entry name" value="AAA"/>
    <property type="match status" value="1"/>
</dbReference>
<dbReference type="PROSITE" id="PS50893">
    <property type="entry name" value="ABC_TRANSPORTER_2"/>
    <property type="match status" value="1"/>
</dbReference>
<keyword evidence="3 6" id="KW-0067">ATP-binding</keyword>
<proteinExistence type="predicted"/>
<feature type="domain" description="ABC transporter" evidence="5">
    <location>
        <begin position="15"/>
        <end position="249"/>
    </location>
</feature>
<dbReference type="RefSeq" id="WP_141784961.1">
    <property type="nucleotide sequence ID" value="NZ_BAAAIK010000002.1"/>
</dbReference>
<dbReference type="InterPro" id="IPR003593">
    <property type="entry name" value="AAA+_ATPase"/>
</dbReference>
<dbReference type="CDD" id="cd03235">
    <property type="entry name" value="ABC_Metallic_Cations"/>
    <property type="match status" value="1"/>
</dbReference>
<keyword evidence="2" id="KW-0547">Nucleotide-binding</keyword>
<dbReference type="Pfam" id="PF00005">
    <property type="entry name" value="ABC_tran"/>
    <property type="match status" value="1"/>
</dbReference>
<sequence>MSSATGQAAPDTPVLDLRHAGFGYAGRPVLEDVTLRIRPGEVVALLGPNGSGKSTLVRGLLGLNDHLSGHGEVFGVPLNRIRDRSRVGYVPQRHTLSGSVRSTVREVVATGQLATRPWWRPATREQRDRVTQALRTVGLDDRAKDDVATLSGGQQRRVLIARAMAARPDVLIMDEPTAGVDAASQDVLAAVLRRLAGLGVTMIVVTHELAALRGIVDRIVELELGAISFDGTPQQYAVHRARVTAATAAHPHEAHHHHHDDEDEPEGLSWLGSGPLDAADPGEDR</sequence>
<keyword evidence="7" id="KW-1185">Reference proteome</keyword>
<protein>
    <submittedName>
        <fullName evidence="6">Zinc transport system ATP-binding protein</fullName>
    </submittedName>
</protein>
<dbReference type="OrthoDB" id="5296765at2"/>
<evidence type="ECO:0000313" key="7">
    <source>
        <dbReference type="Proteomes" id="UP000319516"/>
    </source>
</evidence>
<dbReference type="EMBL" id="VFOP01000001">
    <property type="protein sequence ID" value="TQL50892.1"/>
    <property type="molecule type" value="Genomic_DNA"/>
</dbReference>
<feature type="region of interest" description="Disordered" evidence="4">
    <location>
        <begin position="247"/>
        <end position="285"/>
    </location>
</feature>
<evidence type="ECO:0000256" key="3">
    <source>
        <dbReference type="ARBA" id="ARBA00022840"/>
    </source>
</evidence>
<accession>A0A542YS16</accession>
<gene>
    <name evidence="6" type="ORF">FB467_2012</name>
</gene>
<evidence type="ECO:0000313" key="6">
    <source>
        <dbReference type="EMBL" id="TQL50892.1"/>
    </source>
</evidence>
<dbReference type="GO" id="GO:0005524">
    <property type="term" value="F:ATP binding"/>
    <property type="evidence" value="ECO:0007669"/>
    <property type="project" value="UniProtKB-KW"/>
</dbReference>
<reference evidence="6 7" key="1">
    <citation type="submission" date="2019-06" db="EMBL/GenBank/DDBJ databases">
        <title>Sequencing the genomes of 1000 actinobacteria strains.</title>
        <authorList>
            <person name="Klenk H.-P."/>
        </authorList>
    </citation>
    <scope>NUCLEOTIDE SEQUENCE [LARGE SCALE GENOMIC DNA]</scope>
    <source>
        <strain evidence="6 7">DSM 12335</strain>
    </source>
</reference>
<evidence type="ECO:0000259" key="5">
    <source>
        <dbReference type="PROSITE" id="PS50893"/>
    </source>
</evidence>
<name>A0A542YS16_9MICO</name>
<dbReference type="PROSITE" id="PS00211">
    <property type="entry name" value="ABC_TRANSPORTER_1"/>
    <property type="match status" value="1"/>
</dbReference>
<dbReference type="Proteomes" id="UP000319516">
    <property type="component" value="Unassembled WGS sequence"/>
</dbReference>
<dbReference type="GO" id="GO:0016887">
    <property type="term" value="F:ATP hydrolysis activity"/>
    <property type="evidence" value="ECO:0007669"/>
    <property type="project" value="InterPro"/>
</dbReference>
<dbReference type="InterPro" id="IPR017871">
    <property type="entry name" value="ABC_transporter-like_CS"/>
</dbReference>
<dbReference type="SUPFAM" id="SSF52540">
    <property type="entry name" value="P-loop containing nucleoside triphosphate hydrolases"/>
    <property type="match status" value="1"/>
</dbReference>
<keyword evidence="1" id="KW-0813">Transport</keyword>
<dbReference type="InterPro" id="IPR027417">
    <property type="entry name" value="P-loop_NTPase"/>
</dbReference>
<dbReference type="PANTHER" id="PTHR42734">
    <property type="entry name" value="METAL TRANSPORT SYSTEM ATP-BINDING PROTEIN TM_0124-RELATED"/>
    <property type="match status" value="1"/>
</dbReference>
<evidence type="ECO:0000256" key="2">
    <source>
        <dbReference type="ARBA" id="ARBA00022741"/>
    </source>
</evidence>
<dbReference type="InterPro" id="IPR050153">
    <property type="entry name" value="Metal_Ion_Import_ABC"/>
</dbReference>
<dbReference type="InterPro" id="IPR003439">
    <property type="entry name" value="ABC_transporter-like_ATP-bd"/>
</dbReference>
<dbReference type="AlphaFoldDB" id="A0A542YS16"/>
<organism evidence="6 7">
    <name type="scientific">Ornithinicoccus hortensis</name>
    <dbReference type="NCBI Taxonomy" id="82346"/>
    <lineage>
        <taxon>Bacteria</taxon>
        <taxon>Bacillati</taxon>
        <taxon>Actinomycetota</taxon>
        <taxon>Actinomycetes</taxon>
        <taxon>Micrococcales</taxon>
        <taxon>Intrasporangiaceae</taxon>
        <taxon>Ornithinicoccus</taxon>
    </lineage>
</organism>
<evidence type="ECO:0000256" key="1">
    <source>
        <dbReference type="ARBA" id="ARBA00022448"/>
    </source>
</evidence>
<comment type="caution">
    <text evidence="6">The sequence shown here is derived from an EMBL/GenBank/DDBJ whole genome shotgun (WGS) entry which is preliminary data.</text>
</comment>
<dbReference type="Gene3D" id="3.40.50.300">
    <property type="entry name" value="P-loop containing nucleotide triphosphate hydrolases"/>
    <property type="match status" value="1"/>
</dbReference>